<proteinExistence type="predicted"/>
<evidence type="ECO:0000313" key="2">
    <source>
        <dbReference type="EMBL" id="AMK11992.1"/>
    </source>
</evidence>
<protein>
    <submittedName>
        <fullName evidence="2">Uncharacterized protein</fullName>
    </submittedName>
</protein>
<gene>
    <name evidence="2" type="ORF">AWY79_13160</name>
</gene>
<sequence>MPRNGSCKLLETEFFSHGAFMQISTDTFSGGTGGLARLVSRERNITAVGEEAEVEAPEIGGSPIPIAKQLTPEEEQRVLFLQNLLAQTLAMADGNPSEEQRERIREIEQELEKITGVKVRSSLASATKNLPKSRDDEDEERNREKACRLGIDPEEVKHRYKSGTARNDNPGMQMLRNNALLTSLALEDLFSGTSG</sequence>
<name>A0ABM5YWN5_9BACT</name>
<dbReference type="EMBL" id="CP014206">
    <property type="protein sequence ID" value="AMK11992.1"/>
    <property type="molecule type" value="Genomic_DNA"/>
</dbReference>
<feature type="region of interest" description="Disordered" evidence="1">
    <location>
        <begin position="122"/>
        <end position="148"/>
    </location>
</feature>
<feature type="compositionally biased region" description="Basic and acidic residues" evidence="1">
    <location>
        <begin position="132"/>
        <end position="147"/>
    </location>
</feature>
<evidence type="ECO:0000256" key="1">
    <source>
        <dbReference type="SAM" id="MobiDB-lite"/>
    </source>
</evidence>
<reference evidence="2 3" key="1">
    <citation type="journal article" date="2016" name="Front. Microbiol.">
        <title>Genome Sequence of the Piezophilic, Mesophilic Sulfate-Reducing Bacterium Desulfovibrio indicus J2T.</title>
        <authorList>
            <person name="Cao J."/>
            <person name="Maignien L."/>
            <person name="Shao Z."/>
            <person name="Alain K."/>
            <person name="Jebbar M."/>
        </authorList>
    </citation>
    <scope>NUCLEOTIDE SEQUENCE [LARGE SCALE GENOMIC DNA]</scope>
    <source>
        <strain evidence="2 3">J2</strain>
    </source>
</reference>
<organism evidence="2 3">
    <name type="scientific">Pseudodesulfovibrio indicus</name>
    <dbReference type="NCBI Taxonomy" id="1716143"/>
    <lineage>
        <taxon>Bacteria</taxon>
        <taxon>Pseudomonadati</taxon>
        <taxon>Thermodesulfobacteriota</taxon>
        <taxon>Desulfovibrionia</taxon>
        <taxon>Desulfovibrionales</taxon>
        <taxon>Desulfovibrionaceae</taxon>
    </lineage>
</organism>
<dbReference type="Proteomes" id="UP000055611">
    <property type="component" value="Chromosome"/>
</dbReference>
<evidence type="ECO:0000313" key="3">
    <source>
        <dbReference type="Proteomes" id="UP000055611"/>
    </source>
</evidence>
<keyword evidence="3" id="KW-1185">Reference proteome</keyword>
<accession>A0ABM5YWN5</accession>